<evidence type="ECO:0000313" key="3">
    <source>
        <dbReference type="Proteomes" id="UP001303946"/>
    </source>
</evidence>
<organism evidence="2 3">
    <name type="scientific">Piscinibacter gummiphilus</name>
    <dbReference type="NCBI Taxonomy" id="946333"/>
    <lineage>
        <taxon>Bacteria</taxon>
        <taxon>Pseudomonadati</taxon>
        <taxon>Pseudomonadota</taxon>
        <taxon>Betaproteobacteria</taxon>
        <taxon>Burkholderiales</taxon>
        <taxon>Sphaerotilaceae</taxon>
        <taxon>Piscinibacter</taxon>
    </lineage>
</organism>
<dbReference type="SMART" id="SM00974">
    <property type="entry name" value="T5orf172"/>
    <property type="match status" value="1"/>
</dbReference>
<dbReference type="Pfam" id="PF13455">
    <property type="entry name" value="MUG113"/>
    <property type="match status" value="1"/>
</dbReference>
<gene>
    <name evidence="2" type="ORF">RXV79_16540</name>
</gene>
<feature type="domain" description="Bacteriophage T5 Orf172 DNA-binding" evidence="1">
    <location>
        <begin position="12"/>
        <end position="92"/>
    </location>
</feature>
<accession>A0ABZ0CNF9</accession>
<reference evidence="2 3" key="1">
    <citation type="submission" date="2023-10" db="EMBL/GenBank/DDBJ databases">
        <title>Bacteria for the degradation of biodegradable plastic PBAT(Polybutylene adipate terephthalate).</title>
        <authorList>
            <person name="Weon H.-Y."/>
            <person name="Yeon J."/>
        </authorList>
    </citation>
    <scope>NUCLEOTIDE SEQUENCE [LARGE SCALE GENOMIC DNA]</scope>
    <source>
        <strain evidence="2 3">SBD 7-3</strain>
    </source>
</reference>
<sequence length="156" mass="17480">MPFGFVYALSSSVMPCVYKIGFTDRSPRERARELSTSSGVPVPFDVACYFEADDSRLVEQAIHRQLAPHRINQQREFFSLHPAHLYAAMRYYAQEYGCCGLVDFDSAPEMAASLGNDPSAMKAVERWRPGEEMDKALAAAFDGFYAGPLGRRRIAQ</sequence>
<evidence type="ECO:0000313" key="2">
    <source>
        <dbReference type="EMBL" id="WOB06532.1"/>
    </source>
</evidence>
<protein>
    <submittedName>
        <fullName evidence="2">GIY-YIG nuclease family protein</fullName>
    </submittedName>
</protein>
<name>A0ABZ0CNF9_9BURK</name>
<dbReference type="InterPro" id="IPR018306">
    <property type="entry name" value="Phage_T5_Orf172_DNA-bd"/>
</dbReference>
<dbReference type="EMBL" id="CP136336">
    <property type="protein sequence ID" value="WOB06532.1"/>
    <property type="molecule type" value="Genomic_DNA"/>
</dbReference>
<dbReference type="Proteomes" id="UP001303946">
    <property type="component" value="Chromosome"/>
</dbReference>
<keyword evidence="3" id="KW-1185">Reference proteome</keyword>
<proteinExistence type="predicted"/>
<dbReference type="RefSeq" id="WP_316699019.1">
    <property type="nucleotide sequence ID" value="NZ_CP136336.1"/>
</dbReference>
<evidence type="ECO:0000259" key="1">
    <source>
        <dbReference type="SMART" id="SM00974"/>
    </source>
</evidence>